<dbReference type="InterPro" id="IPR006061">
    <property type="entry name" value="SBP_1_CS"/>
</dbReference>
<sequence>MGVKEMNKKLITLLLSVLMVLFLAACGSNDDSSADTDDSNGTEGKTDETTDSDLLPYEQWKELDPEEIEGDLVVITHRTDIVDSVYQDYKAEFEAMYPNVTVEFEALADYGGEIMPRINTEDFGDVQYLPIQVPIQDIPNFFEPFGPIEEMNNRYLGVEERAVNGTVYGIPIALTYTGVIYNKAVFEEAGVEELPTTQEEFLAALQLVKDNTDAIPLYTNYADAWPLAQWEGAVTSTAGSEDYYNVDILDDPRPFDAGDPHYEHYKLMYEVAKRGLIEADPLTTDWESSKVMMNNGEIATMVLGSWALEQIQDAGPNGDDIAIMAFPSDAERTLFSMGADMNISVSKFSDNKDAAFAWVDYFIHKSGYSVEQAGGISASVDVPRPDALAEAEEAGAEFVMLTPSPEDKLGLLDEIDKESEVGLWLEDEKQILIEAAIGNRDMSFDDVMNRWNDAWEEAYNKIVE</sequence>
<protein>
    <submittedName>
        <fullName evidence="10">Putative ABC transporter substrate-binding protein</fullName>
    </submittedName>
</protein>
<proteinExistence type="inferred from homology"/>
<reference evidence="10 11" key="1">
    <citation type="submission" date="2011-01" db="EMBL/GenBank/DDBJ databases">
        <title>Whole genome sequence of Amphibacillus xylinus NBRC 15112.</title>
        <authorList>
            <person name="Nakazawa H."/>
            <person name="Katano Y."/>
            <person name="Nakamura S."/>
            <person name="Sasagawa M."/>
            <person name="Fukada J."/>
            <person name="Arai T."/>
            <person name="Sasakura N."/>
            <person name="Mochizuki D."/>
            <person name="Hosoyama A."/>
            <person name="Harada K."/>
            <person name="Horikawa H."/>
            <person name="Kato Y."/>
            <person name="Harada T."/>
            <person name="Sasaki K."/>
            <person name="Sekiguchi M."/>
            <person name="Hodoyama M."/>
            <person name="Nishiko R."/>
            <person name="Narita H."/>
            <person name="Hanamaki A."/>
            <person name="Hata C."/>
            <person name="Konno Y."/>
            <person name="Niimura Y."/>
            <person name="Yamazaki S."/>
            <person name="Fujita N."/>
        </authorList>
    </citation>
    <scope>NUCLEOTIDE SEQUENCE [LARGE SCALE GENOMIC DNA]</scope>
    <source>
        <strain evidence="11">ATCC 51415 / DSM 6626 / JCM 7361 / LMG 17667 / NBRC 15112 / Ep01</strain>
    </source>
</reference>
<organism evidence="10 11">
    <name type="scientific">Amphibacillus xylanus (strain ATCC 51415 / DSM 6626 / JCM 7361 / LMG 17667 / NBRC 15112 / Ep01)</name>
    <dbReference type="NCBI Taxonomy" id="698758"/>
    <lineage>
        <taxon>Bacteria</taxon>
        <taxon>Bacillati</taxon>
        <taxon>Bacillota</taxon>
        <taxon>Bacilli</taxon>
        <taxon>Bacillales</taxon>
        <taxon>Bacillaceae</taxon>
        <taxon>Amphibacillus</taxon>
    </lineage>
</organism>
<dbReference type="InterPro" id="IPR050490">
    <property type="entry name" value="Bact_solute-bd_prot1"/>
</dbReference>
<dbReference type="EMBL" id="AP012050">
    <property type="protein sequence ID" value="BAM48373.1"/>
    <property type="molecule type" value="Genomic_DNA"/>
</dbReference>
<dbReference type="STRING" id="698758.AXY_22410"/>
<evidence type="ECO:0000256" key="8">
    <source>
        <dbReference type="SAM" id="MobiDB-lite"/>
    </source>
</evidence>
<feature type="chain" id="PRO_5039271238" evidence="9">
    <location>
        <begin position="25"/>
        <end position="464"/>
    </location>
</feature>
<dbReference type="InterPro" id="IPR006059">
    <property type="entry name" value="SBP"/>
</dbReference>
<keyword evidence="5" id="KW-0472">Membrane</keyword>
<evidence type="ECO:0000256" key="4">
    <source>
        <dbReference type="ARBA" id="ARBA00022729"/>
    </source>
</evidence>
<dbReference type="HOGENOM" id="CLU_049575_0_0_9"/>
<keyword evidence="3" id="KW-1003">Cell membrane</keyword>
<keyword evidence="7" id="KW-0449">Lipoprotein</keyword>
<evidence type="ECO:0000256" key="6">
    <source>
        <dbReference type="ARBA" id="ARBA00023139"/>
    </source>
</evidence>
<gene>
    <name evidence="10" type="ordered locus">AXY_22410</name>
</gene>
<feature type="region of interest" description="Disordered" evidence="8">
    <location>
        <begin position="29"/>
        <end position="54"/>
    </location>
</feature>
<dbReference type="KEGG" id="axl:AXY_22410"/>
<name>K0J824_AMPXN</name>
<dbReference type="eggNOG" id="COG1653">
    <property type="taxonomic scope" value="Bacteria"/>
</dbReference>
<dbReference type="PATRIC" id="fig|698758.3.peg.2252"/>
<dbReference type="Pfam" id="PF01547">
    <property type="entry name" value="SBP_bac_1"/>
    <property type="match status" value="1"/>
</dbReference>
<evidence type="ECO:0000256" key="5">
    <source>
        <dbReference type="ARBA" id="ARBA00023136"/>
    </source>
</evidence>
<dbReference type="AlphaFoldDB" id="K0J824"/>
<keyword evidence="6" id="KW-0564">Palmitate</keyword>
<dbReference type="PANTHER" id="PTHR43649:SF33">
    <property type="entry name" value="POLYGALACTURONAN_RHAMNOGALACTURONAN-BINDING PROTEIN YTCQ"/>
    <property type="match status" value="1"/>
</dbReference>
<evidence type="ECO:0000256" key="2">
    <source>
        <dbReference type="ARBA" id="ARBA00022448"/>
    </source>
</evidence>
<evidence type="ECO:0000313" key="11">
    <source>
        <dbReference type="Proteomes" id="UP000006294"/>
    </source>
</evidence>
<dbReference type="PROSITE" id="PS51257">
    <property type="entry name" value="PROKAR_LIPOPROTEIN"/>
    <property type="match status" value="1"/>
</dbReference>
<keyword evidence="4 9" id="KW-0732">Signal</keyword>
<evidence type="ECO:0000313" key="10">
    <source>
        <dbReference type="EMBL" id="BAM48373.1"/>
    </source>
</evidence>
<evidence type="ECO:0000256" key="1">
    <source>
        <dbReference type="ARBA" id="ARBA00008520"/>
    </source>
</evidence>
<dbReference type="SUPFAM" id="SSF53850">
    <property type="entry name" value="Periplasmic binding protein-like II"/>
    <property type="match status" value="1"/>
</dbReference>
<dbReference type="PANTHER" id="PTHR43649">
    <property type="entry name" value="ARABINOSE-BINDING PROTEIN-RELATED"/>
    <property type="match status" value="1"/>
</dbReference>
<keyword evidence="2" id="KW-0813">Transport</keyword>
<accession>K0J824</accession>
<evidence type="ECO:0000256" key="9">
    <source>
        <dbReference type="SAM" id="SignalP"/>
    </source>
</evidence>
<dbReference type="GO" id="GO:0055085">
    <property type="term" value="P:transmembrane transport"/>
    <property type="evidence" value="ECO:0007669"/>
    <property type="project" value="InterPro"/>
</dbReference>
<evidence type="ECO:0000256" key="3">
    <source>
        <dbReference type="ARBA" id="ARBA00022475"/>
    </source>
</evidence>
<keyword evidence="11" id="KW-1185">Reference proteome</keyword>
<dbReference type="PROSITE" id="PS01037">
    <property type="entry name" value="SBP_BACTERIAL_1"/>
    <property type="match status" value="1"/>
</dbReference>
<feature type="signal peptide" evidence="9">
    <location>
        <begin position="1"/>
        <end position="24"/>
    </location>
</feature>
<dbReference type="Proteomes" id="UP000006294">
    <property type="component" value="Chromosome"/>
</dbReference>
<evidence type="ECO:0000256" key="7">
    <source>
        <dbReference type="ARBA" id="ARBA00023288"/>
    </source>
</evidence>
<dbReference type="Gene3D" id="3.40.190.10">
    <property type="entry name" value="Periplasmic binding protein-like II"/>
    <property type="match status" value="2"/>
</dbReference>
<comment type="similarity">
    <text evidence="1">Belongs to the bacterial solute-binding protein 1 family.</text>
</comment>